<protein>
    <submittedName>
        <fullName evidence="1">Uncharacterized protein</fullName>
    </submittedName>
</protein>
<reference evidence="1 2" key="1">
    <citation type="submission" date="2019-08" db="EMBL/GenBank/DDBJ databases">
        <title>The genome of the soybean aphid Biotype 1, its phylome, world population structure and adaptation to the North American continent.</title>
        <authorList>
            <person name="Giordano R."/>
            <person name="Donthu R.K."/>
            <person name="Hernandez A.G."/>
            <person name="Wright C.L."/>
            <person name="Zimin A.V."/>
        </authorList>
    </citation>
    <scope>NUCLEOTIDE SEQUENCE [LARGE SCALE GENOMIC DNA]</scope>
    <source>
        <tissue evidence="1">Whole aphids</tissue>
    </source>
</reference>
<evidence type="ECO:0000313" key="2">
    <source>
        <dbReference type="Proteomes" id="UP000475862"/>
    </source>
</evidence>
<keyword evidence="2" id="KW-1185">Reference proteome</keyword>
<organism evidence="1 2">
    <name type="scientific">Aphis glycines</name>
    <name type="common">Soybean aphid</name>
    <dbReference type="NCBI Taxonomy" id="307491"/>
    <lineage>
        <taxon>Eukaryota</taxon>
        <taxon>Metazoa</taxon>
        <taxon>Ecdysozoa</taxon>
        <taxon>Arthropoda</taxon>
        <taxon>Hexapoda</taxon>
        <taxon>Insecta</taxon>
        <taxon>Pterygota</taxon>
        <taxon>Neoptera</taxon>
        <taxon>Paraneoptera</taxon>
        <taxon>Hemiptera</taxon>
        <taxon>Sternorrhyncha</taxon>
        <taxon>Aphidomorpha</taxon>
        <taxon>Aphidoidea</taxon>
        <taxon>Aphididae</taxon>
        <taxon>Aphidini</taxon>
        <taxon>Aphis</taxon>
        <taxon>Aphis</taxon>
    </lineage>
</organism>
<name>A0A6G0TW98_APHGL</name>
<evidence type="ECO:0000313" key="1">
    <source>
        <dbReference type="EMBL" id="KAE9539576.1"/>
    </source>
</evidence>
<dbReference type="EMBL" id="VYZN01000014">
    <property type="protein sequence ID" value="KAE9539576.1"/>
    <property type="molecule type" value="Genomic_DNA"/>
</dbReference>
<sequence>MLRKSVLNLLLESDYISEHVAPPHEKKGLCLKDRNLSKFSTKMCLQYSITITYSYNTFLKSNTSSTLTTILIDYYVYLINPYSLGMSWNPPHRSCVKCYVDRCFTPPQPVFLLDQFVIDMYLSTYGSPNSLSTAISDKNLLAASIISNIVSSSSALLDFHIVVFVSHNQIYIWYT</sequence>
<dbReference type="AlphaFoldDB" id="A0A6G0TW98"/>
<comment type="caution">
    <text evidence="1">The sequence shown here is derived from an EMBL/GenBank/DDBJ whole genome shotgun (WGS) entry which is preliminary data.</text>
</comment>
<dbReference type="Proteomes" id="UP000475862">
    <property type="component" value="Unassembled WGS sequence"/>
</dbReference>
<proteinExistence type="predicted"/>
<gene>
    <name evidence="1" type="ORF">AGLY_004828</name>
</gene>
<accession>A0A6G0TW98</accession>